<dbReference type="GO" id="GO:0003910">
    <property type="term" value="F:DNA ligase (ATP) activity"/>
    <property type="evidence" value="ECO:0007669"/>
    <property type="project" value="UniProtKB-EC"/>
</dbReference>
<feature type="region of interest" description="Disordered" evidence="5">
    <location>
        <begin position="1"/>
        <end position="30"/>
    </location>
</feature>
<name>A0A2U2BVQ6_9PROT</name>
<organism evidence="7 8">
    <name type="scientific">Marinicauda salina</name>
    <dbReference type="NCBI Taxonomy" id="2135793"/>
    <lineage>
        <taxon>Bacteria</taxon>
        <taxon>Pseudomonadati</taxon>
        <taxon>Pseudomonadota</taxon>
        <taxon>Alphaproteobacteria</taxon>
        <taxon>Maricaulales</taxon>
        <taxon>Maricaulaceae</taxon>
        <taxon>Marinicauda</taxon>
    </lineage>
</organism>
<evidence type="ECO:0000313" key="8">
    <source>
        <dbReference type="Proteomes" id="UP000245168"/>
    </source>
</evidence>
<protein>
    <recommendedName>
        <fullName evidence="2">DNA ligase (ATP)</fullName>
        <ecNumber evidence="2">6.5.1.1</ecNumber>
    </recommendedName>
</protein>
<dbReference type="Gene3D" id="3.30.470.30">
    <property type="entry name" value="DNA ligase/mRNA capping enzyme"/>
    <property type="match status" value="1"/>
</dbReference>
<evidence type="ECO:0000256" key="2">
    <source>
        <dbReference type="ARBA" id="ARBA00012727"/>
    </source>
</evidence>
<dbReference type="PANTHER" id="PTHR45674:SF4">
    <property type="entry name" value="DNA LIGASE 1"/>
    <property type="match status" value="1"/>
</dbReference>
<dbReference type="EC" id="6.5.1.1" evidence="2"/>
<evidence type="ECO:0000313" key="7">
    <source>
        <dbReference type="EMBL" id="PWE18106.1"/>
    </source>
</evidence>
<evidence type="ECO:0000256" key="1">
    <source>
        <dbReference type="ARBA" id="ARBA00007572"/>
    </source>
</evidence>
<comment type="caution">
    <text evidence="7">The sequence shown here is derived from an EMBL/GenBank/DDBJ whole genome shotgun (WGS) entry which is preliminary data.</text>
</comment>
<dbReference type="InterPro" id="IPR014146">
    <property type="entry name" value="LigD_ligase_dom"/>
</dbReference>
<dbReference type="GO" id="GO:0005524">
    <property type="term" value="F:ATP binding"/>
    <property type="evidence" value="ECO:0007669"/>
    <property type="project" value="InterPro"/>
</dbReference>
<dbReference type="SUPFAM" id="SSF56091">
    <property type="entry name" value="DNA ligase/mRNA capping enzyme, catalytic domain"/>
    <property type="match status" value="1"/>
</dbReference>
<dbReference type="SUPFAM" id="SSF50249">
    <property type="entry name" value="Nucleic acid-binding proteins"/>
    <property type="match status" value="1"/>
</dbReference>
<dbReference type="GO" id="GO:0006281">
    <property type="term" value="P:DNA repair"/>
    <property type="evidence" value="ECO:0007669"/>
    <property type="project" value="InterPro"/>
</dbReference>
<dbReference type="Pfam" id="PF04679">
    <property type="entry name" value="DNA_ligase_A_C"/>
    <property type="match status" value="1"/>
</dbReference>
<reference evidence="8" key="1">
    <citation type="submission" date="2018-05" db="EMBL/GenBank/DDBJ databases">
        <authorList>
            <person name="Liu B.-T."/>
        </authorList>
    </citation>
    <scope>NUCLEOTIDE SEQUENCE [LARGE SCALE GENOMIC DNA]</scope>
    <source>
        <strain evidence="8">WD6-1</strain>
    </source>
</reference>
<evidence type="ECO:0000256" key="3">
    <source>
        <dbReference type="ARBA" id="ARBA00022598"/>
    </source>
</evidence>
<comment type="catalytic activity">
    <reaction evidence="4">
        <text>ATP + (deoxyribonucleotide)n-3'-hydroxyl + 5'-phospho-(deoxyribonucleotide)m = (deoxyribonucleotide)n+m + AMP + diphosphate.</text>
        <dbReference type="EC" id="6.5.1.1"/>
    </reaction>
</comment>
<sequence>MEDERGDRADDEADRQRRPGRRDMSRGRRPAFAKPVLCKLVDEAPAGEDWIHETKYDGYRLLAAVGGGKATLYTRNEKDWSDRFPGLIEALEKLDASGALIDGEAVVIGETGLSDFAALQNAMSEGDSAVVYYAFDLLKLEGEDLRDAPLLERKKKLKALLGDAGDPIRYAGHVRGGGEQAYEKACDEGAEGVVSKKADSAYVAGRGGEWVKTKCSLREEAVVVGWSPSDKASRKFSSLILATCEDGEWVYRGRVGTGFDEAEQEELIGEMKRIERKTSPLDTDAPRSVTHDARWITPKLVVEVEYTERTRDGLFRHPVYIAMREDKAAEQVSAEPVKSGGKA</sequence>
<evidence type="ECO:0000256" key="4">
    <source>
        <dbReference type="ARBA" id="ARBA00034003"/>
    </source>
</evidence>
<dbReference type="InterPro" id="IPR012340">
    <property type="entry name" value="NA-bd_OB-fold"/>
</dbReference>
<accession>A0A2U2BVQ6</accession>
<dbReference type="InterPro" id="IPR012309">
    <property type="entry name" value="DNA_ligase_ATP-dep_C"/>
</dbReference>
<dbReference type="EMBL" id="QEXV01000001">
    <property type="protein sequence ID" value="PWE18106.1"/>
    <property type="molecule type" value="Genomic_DNA"/>
</dbReference>
<evidence type="ECO:0000256" key="5">
    <source>
        <dbReference type="SAM" id="MobiDB-lite"/>
    </source>
</evidence>
<gene>
    <name evidence="7" type="ORF">DDZ18_00375</name>
</gene>
<feature type="compositionally biased region" description="Basic and acidic residues" evidence="5">
    <location>
        <begin position="1"/>
        <end position="26"/>
    </location>
</feature>
<dbReference type="Proteomes" id="UP000245168">
    <property type="component" value="Unassembled WGS sequence"/>
</dbReference>
<feature type="domain" description="ATP-dependent DNA ligase family profile" evidence="6">
    <location>
        <begin position="123"/>
        <end position="214"/>
    </location>
</feature>
<dbReference type="CDD" id="cd07971">
    <property type="entry name" value="OBF_DNA_ligase_LigD"/>
    <property type="match status" value="1"/>
</dbReference>
<keyword evidence="3" id="KW-0436">Ligase</keyword>
<keyword evidence="8" id="KW-1185">Reference proteome</keyword>
<dbReference type="AlphaFoldDB" id="A0A2U2BVQ6"/>
<evidence type="ECO:0000259" key="6">
    <source>
        <dbReference type="PROSITE" id="PS50160"/>
    </source>
</evidence>
<dbReference type="Gene3D" id="2.40.50.140">
    <property type="entry name" value="Nucleic acid-binding proteins"/>
    <property type="match status" value="1"/>
</dbReference>
<dbReference type="GO" id="GO:0006310">
    <property type="term" value="P:DNA recombination"/>
    <property type="evidence" value="ECO:0007669"/>
    <property type="project" value="InterPro"/>
</dbReference>
<dbReference type="CDD" id="cd07906">
    <property type="entry name" value="Adenylation_DNA_ligase_LigD_LigC"/>
    <property type="match status" value="1"/>
</dbReference>
<comment type="similarity">
    <text evidence="1">Belongs to the ATP-dependent DNA ligase family.</text>
</comment>
<dbReference type="PANTHER" id="PTHR45674">
    <property type="entry name" value="DNA LIGASE 1/3 FAMILY MEMBER"/>
    <property type="match status" value="1"/>
</dbReference>
<dbReference type="Gene3D" id="3.30.1490.70">
    <property type="match status" value="1"/>
</dbReference>
<dbReference type="PROSITE" id="PS50160">
    <property type="entry name" value="DNA_LIGASE_A3"/>
    <property type="match status" value="1"/>
</dbReference>
<dbReference type="NCBIfam" id="TIGR02779">
    <property type="entry name" value="NHEJ_ligase_lig"/>
    <property type="match status" value="1"/>
</dbReference>
<proteinExistence type="inferred from homology"/>
<dbReference type="Pfam" id="PF01068">
    <property type="entry name" value="DNA_ligase_A_M"/>
    <property type="match status" value="1"/>
</dbReference>
<dbReference type="InterPro" id="IPR050191">
    <property type="entry name" value="ATP-dep_DNA_ligase"/>
</dbReference>
<dbReference type="InterPro" id="IPR012310">
    <property type="entry name" value="DNA_ligase_ATP-dep_cent"/>
</dbReference>